<accession>A0A327QU42</accession>
<organism evidence="1 2">
    <name type="scientific">Chitinophaga skermanii</name>
    <dbReference type="NCBI Taxonomy" id="331697"/>
    <lineage>
        <taxon>Bacteria</taxon>
        <taxon>Pseudomonadati</taxon>
        <taxon>Bacteroidota</taxon>
        <taxon>Chitinophagia</taxon>
        <taxon>Chitinophagales</taxon>
        <taxon>Chitinophagaceae</taxon>
        <taxon>Chitinophaga</taxon>
    </lineage>
</organism>
<protein>
    <submittedName>
        <fullName evidence="1">Uncharacterized protein</fullName>
    </submittedName>
</protein>
<dbReference type="RefSeq" id="WP_111597500.1">
    <property type="nucleotide sequence ID" value="NZ_QLLL01000003.1"/>
</dbReference>
<gene>
    <name evidence="1" type="ORF">LX64_02051</name>
</gene>
<reference evidence="1 2" key="1">
    <citation type="submission" date="2018-06" db="EMBL/GenBank/DDBJ databases">
        <title>Genomic Encyclopedia of Archaeal and Bacterial Type Strains, Phase II (KMG-II): from individual species to whole genera.</title>
        <authorList>
            <person name="Goeker M."/>
        </authorList>
    </citation>
    <scope>NUCLEOTIDE SEQUENCE [LARGE SCALE GENOMIC DNA]</scope>
    <source>
        <strain evidence="1 2">DSM 23857</strain>
    </source>
</reference>
<dbReference type="AlphaFoldDB" id="A0A327QU42"/>
<evidence type="ECO:0000313" key="1">
    <source>
        <dbReference type="EMBL" id="RAJ06923.1"/>
    </source>
</evidence>
<dbReference type="OrthoDB" id="9859459at2"/>
<proteinExistence type="predicted"/>
<dbReference type="Proteomes" id="UP000249547">
    <property type="component" value="Unassembled WGS sequence"/>
</dbReference>
<evidence type="ECO:0000313" key="2">
    <source>
        <dbReference type="Proteomes" id="UP000249547"/>
    </source>
</evidence>
<sequence>MKSSSGRIPLYPYVSKSGINKIAFIEIANDNKGGEGSWEGESSIRKTVIDAESGSFDRMSSYELPTRDITRIVQEGANDDVFSIEECRSMIEALSASLQRI</sequence>
<name>A0A327QU42_9BACT</name>
<comment type="caution">
    <text evidence="1">The sequence shown here is derived from an EMBL/GenBank/DDBJ whole genome shotgun (WGS) entry which is preliminary data.</text>
</comment>
<keyword evidence="2" id="KW-1185">Reference proteome</keyword>
<dbReference type="EMBL" id="QLLL01000003">
    <property type="protein sequence ID" value="RAJ06923.1"/>
    <property type="molecule type" value="Genomic_DNA"/>
</dbReference>